<dbReference type="GO" id="GO:0005975">
    <property type="term" value="P:carbohydrate metabolic process"/>
    <property type="evidence" value="ECO:0007669"/>
    <property type="project" value="InterPro"/>
</dbReference>
<dbReference type="InterPro" id="IPR006710">
    <property type="entry name" value="Glyco_hydro_43"/>
</dbReference>
<evidence type="ECO:0000256" key="4">
    <source>
        <dbReference type="ARBA" id="ARBA00022801"/>
    </source>
</evidence>
<keyword evidence="10" id="KW-1185">Reference proteome</keyword>
<accession>A0A518AW21</accession>
<dbReference type="InterPro" id="IPR013785">
    <property type="entry name" value="Aldolase_TIM"/>
</dbReference>
<evidence type="ECO:0000259" key="8">
    <source>
        <dbReference type="Pfam" id="PF17801"/>
    </source>
</evidence>
<keyword evidence="3 7" id="KW-0732">Signal</keyword>
<feature type="chain" id="PRO_5021773382" description="Alpha-galactosidase" evidence="7">
    <location>
        <begin position="21"/>
        <end position="785"/>
    </location>
</feature>
<evidence type="ECO:0000256" key="5">
    <source>
        <dbReference type="ARBA" id="ARBA00023295"/>
    </source>
</evidence>
<organism evidence="9 10">
    <name type="scientific">Aeoliella mucimassa</name>
    <dbReference type="NCBI Taxonomy" id="2527972"/>
    <lineage>
        <taxon>Bacteria</taxon>
        <taxon>Pseudomonadati</taxon>
        <taxon>Planctomycetota</taxon>
        <taxon>Planctomycetia</taxon>
        <taxon>Pirellulales</taxon>
        <taxon>Lacipirellulaceae</taxon>
        <taxon>Aeoliella</taxon>
    </lineage>
</organism>
<dbReference type="SUPFAM" id="SSF51445">
    <property type="entry name" value="(Trans)glycosidases"/>
    <property type="match status" value="1"/>
</dbReference>
<dbReference type="SUPFAM" id="SSF75005">
    <property type="entry name" value="Arabinanase/levansucrase/invertase"/>
    <property type="match status" value="1"/>
</dbReference>
<dbReference type="CDD" id="cd08984">
    <property type="entry name" value="GH43-like"/>
    <property type="match status" value="1"/>
</dbReference>
<dbReference type="CDD" id="cd14792">
    <property type="entry name" value="GH27"/>
    <property type="match status" value="1"/>
</dbReference>
<evidence type="ECO:0000313" key="9">
    <source>
        <dbReference type="EMBL" id="QDU58906.1"/>
    </source>
</evidence>
<gene>
    <name evidence="9" type="primary">agaA_2</name>
    <name evidence="9" type="ORF">Pan181_51470</name>
</gene>
<dbReference type="Gene3D" id="2.60.40.1180">
    <property type="entry name" value="Golgi alpha-mannosidase II"/>
    <property type="match status" value="1"/>
</dbReference>
<dbReference type="KEGG" id="amuc:Pan181_51470"/>
<dbReference type="GO" id="GO:0004557">
    <property type="term" value="F:alpha-galactosidase activity"/>
    <property type="evidence" value="ECO:0007669"/>
    <property type="project" value="UniProtKB-EC"/>
</dbReference>
<dbReference type="PANTHER" id="PTHR11452:SF42">
    <property type="entry name" value="ALPHA-GALACTOSIDASE"/>
    <property type="match status" value="1"/>
</dbReference>
<dbReference type="InterPro" id="IPR002241">
    <property type="entry name" value="Glyco_hydro_27"/>
</dbReference>
<dbReference type="RefSeq" id="WP_197528676.1">
    <property type="nucleotide sequence ID" value="NZ_CP036278.1"/>
</dbReference>
<name>A0A518AW21_9BACT</name>
<evidence type="ECO:0000256" key="1">
    <source>
        <dbReference type="ARBA" id="ARBA00009743"/>
    </source>
</evidence>
<dbReference type="Gene3D" id="2.115.10.20">
    <property type="entry name" value="Glycosyl hydrolase domain, family 43"/>
    <property type="match status" value="2"/>
</dbReference>
<feature type="signal peptide" evidence="7">
    <location>
        <begin position="1"/>
        <end position="20"/>
    </location>
</feature>
<dbReference type="InterPro" id="IPR041233">
    <property type="entry name" value="Melibiase_C"/>
</dbReference>
<dbReference type="Pfam" id="PF17801">
    <property type="entry name" value="Melibiase_C"/>
    <property type="match status" value="1"/>
</dbReference>
<dbReference type="InterPro" id="IPR017853">
    <property type="entry name" value="GH"/>
</dbReference>
<proteinExistence type="inferred from homology"/>
<comment type="similarity">
    <text evidence="2">Belongs to the glycosyl hydrolase 43 family.</text>
</comment>
<dbReference type="Proteomes" id="UP000315750">
    <property type="component" value="Chromosome"/>
</dbReference>
<dbReference type="AlphaFoldDB" id="A0A518AW21"/>
<reference evidence="9 10" key="1">
    <citation type="submission" date="2019-02" db="EMBL/GenBank/DDBJ databases">
        <title>Deep-cultivation of Planctomycetes and their phenomic and genomic characterization uncovers novel biology.</title>
        <authorList>
            <person name="Wiegand S."/>
            <person name="Jogler M."/>
            <person name="Boedeker C."/>
            <person name="Pinto D."/>
            <person name="Vollmers J."/>
            <person name="Rivas-Marin E."/>
            <person name="Kohn T."/>
            <person name="Peeters S.H."/>
            <person name="Heuer A."/>
            <person name="Rast P."/>
            <person name="Oberbeckmann S."/>
            <person name="Bunk B."/>
            <person name="Jeske O."/>
            <person name="Meyerdierks A."/>
            <person name="Storesund J.E."/>
            <person name="Kallscheuer N."/>
            <person name="Luecker S."/>
            <person name="Lage O.M."/>
            <person name="Pohl T."/>
            <person name="Merkel B.J."/>
            <person name="Hornburger P."/>
            <person name="Mueller R.-W."/>
            <person name="Bruemmer F."/>
            <person name="Labrenz M."/>
            <person name="Spormann A.M."/>
            <person name="Op den Camp H."/>
            <person name="Overmann J."/>
            <person name="Amann R."/>
            <person name="Jetten M.S.M."/>
            <person name="Mascher T."/>
            <person name="Medema M.H."/>
            <person name="Devos D.P."/>
            <person name="Kaster A.-K."/>
            <person name="Ovreas L."/>
            <person name="Rohde M."/>
            <person name="Galperin M.Y."/>
            <person name="Jogler C."/>
        </authorList>
    </citation>
    <scope>NUCLEOTIDE SEQUENCE [LARGE SCALE GENOMIC DNA]</scope>
    <source>
        <strain evidence="9 10">Pan181</strain>
    </source>
</reference>
<dbReference type="EC" id="3.2.1.22" evidence="6"/>
<evidence type="ECO:0000256" key="6">
    <source>
        <dbReference type="RuleBase" id="RU361168"/>
    </source>
</evidence>
<dbReference type="PRINTS" id="PR00740">
    <property type="entry name" value="GLHYDRLASE27"/>
</dbReference>
<dbReference type="Pfam" id="PF04616">
    <property type="entry name" value="Glyco_hydro_43"/>
    <property type="match status" value="1"/>
</dbReference>
<dbReference type="SUPFAM" id="SSF51011">
    <property type="entry name" value="Glycosyl hydrolase domain"/>
    <property type="match status" value="1"/>
</dbReference>
<evidence type="ECO:0000256" key="3">
    <source>
        <dbReference type="ARBA" id="ARBA00022729"/>
    </source>
</evidence>
<comment type="catalytic activity">
    <reaction evidence="6">
        <text>Hydrolysis of terminal, non-reducing alpha-D-galactose residues in alpha-D-galactosides, including galactose oligosaccharides, galactomannans and galactolipids.</text>
        <dbReference type="EC" id="3.2.1.22"/>
    </reaction>
</comment>
<keyword evidence="6" id="KW-1015">Disulfide bond</keyword>
<dbReference type="InterPro" id="IPR013780">
    <property type="entry name" value="Glyco_hydro_b"/>
</dbReference>
<protein>
    <recommendedName>
        <fullName evidence="6">Alpha-galactosidase</fullName>
        <ecNumber evidence="6">3.2.1.22</ecNumber>
    </recommendedName>
    <alternativeName>
        <fullName evidence="6">Melibiase</fullName>
    </alternativeName>
</protein>
<feature type="domain" description="Alpha galactosidase C-terminal" evidence="8">
    <location>
        <begin position="397"/>
        <end position="460"/>
    </location>
</feature>
<dbReference type="InterPro" id="IPR023296">
    <property type="entry name" value="Glyco_hydro_beta-prop_sf"/>
</dbReference>
<dbReference type="Gene3D" id="3.20.20.70">
    <property type="entry name" value="Aldolase class I"/>
    <property type="match status" value="1"/>
</dbReference>
<dbReference type="Pfam" id="PF16499">
    <property type="entry name" value="Melibiase_2"/>
    <property type="match status" value="2"/>
</dbReference>
<sequence precursor="true">MRKLLPCLLVIFALSANLQADDDFASWAATPPMGWNSWDCYGSSVTEAEVRSNAEFMAEHLKQHGWQYVVVDIRWTVQNPATRPYNQTDPVFTLDEHGRFIPAPNRFPSSQDGAGFKPLADYVHSLGLKFGIHLMRGLPKAAIDPALGAPAEGYPIADSQFTTRDVPVTDQGANWLRDMRGVRKSPAGQAYFDSMFKLYASWGVDYVKVDDLNNPYAQPGEKNYHADEIEMLRTAIDRCGRSIVLSTSPGPTPLDHASHIHDHANLWRVSNDFWDDWPALRRQFRQLQLWTPYRSEGHWPDGDMLPLGRLAIRGERGGERTTRFTPEEQQTLITAWAIARSPLMFGGDLPTSDQETIDLITNPEVLAVNQHGSRPQQVWRDASRILWVSDAPDHVAAGGKYLAVFNIADDNESFDDRLDPKWLGLAPGVEVRDLWTRQDLGKVAETLSIPTPPHGSRLLLVTGKPSSDAHLGRIAEKPLYVDPVYDGAADPVVIWNPDRQSWWMFFTNRRANRPNLRGVSWVHGTPISIAESRDGGASWQRVGDIQATGPGVDGEPTFWAPEVIAAGDQFHMFLTVVPGVFDDWRHPRAIVHLTSDDLVHWKSHGPIVLSSQRVIDACVYPLPSGGWRMWYNNEVDRKSIYYADSDDLFTWRDQGKAVGDQSGEGPTVFRFDDAYWMITDVWQGLALYRSDDLLSWQRQPHNLLQQPGLGDEDRVAGQHPDVVVQGDRAYLFYFTHPGRQGPRKGEDTPAQRRTVIQVVELHPENGTLTCDRDQPTRIQLQAPAE</sequence>
<evidence type="ECO:0000313" key="10">
    <source>
        <dbReference type="Proteomes" id="UP000315750"/>
    </source>
</evidence>
<evidence type="ECO:0000256" key="2">
    <source>
        <dbReference type="ARBA" id="ARBA00009865"/>
    </source>
</evidence>
<keyword evidence="5 6" id="KW-0326">Glycosidase</keyword>
<dbReference type="EMBL" id="CP036278">
    <property type="protein sequence ID" value="QDU58906.1"/>
    <property type="molecule type" value="Genomic_DNA"/>
</dbReference>
<comment type="similarity">
    <text evidence="1 6">Belongs to the glycosyl hydrolase 27 family.</text>
</comment>
<dbReference type="PANTHER" id="PTHR11452">
    <property type="entry name" value="ALPHA-GALACTOSIDASE/ALPHA-N-ACETYLGALACTOSAMINIDASE"/>
    <property type="match status" value="1"/>
</dbReference>
<evidence type="ECO:0000256" key="7">
    <source>
        <dbReference type="SAM" id="SignalP"/>
    </source>
</evidence>
<keyword evidence="4 6" id="KW-0378">Hydrolase</keyword>